<gene>
    <name evidence="1" type="ORF">RB614_02995</name>
</gene>
<accession>A0ABU0Z8W7</accession>
<evidence type="ECO:0000313" key="1">
    <source>
        <dbReference type="EMBL" id="MDQ7903479.1"/>
    </source>
</evidence>
<reference evidence="1 2" key="1">
    <citation type="submission" date="2023-08" db="EMBL/GenBank/DDBJ databases">
        <title>Phytohabitans sansha sp. nov., isolated from marine sediment.</title>
        <authorList>
            <person name="Zhao Y."/>
            <person name="Yi K."/>
        </authorList>
    </citation>
    <scope>NUCLEOTIDE SEQUENCE [LARGE SCALE GENOMIC DNA]</scope>
    <source>
        <strain evidence="1 2">ZYX-F-186</strain>
    </source>
</reference>
<dbReference type="Gene3D" id="3.50.30.10">
    <property type="entry name" value="Phosphohistidine domain"/>
    <property type="match status" value="1"/>
</dbReference>
<dbReference type="InterPro" id="IPR036637">
    <property type="entry name" value="Phosphohistidine_dom_sf"/>
</dbReference>
<keyword evidence="2" id="KW-1185">Reference proteome</keyword>
<dbReference type="EMBL" id="JAVHUY010000002">
    <property type="protein sequence ID" value="MDQ7903479.1"/>
    <property type="molecule type" value="Genomic_DNA"/>
</dbReference>
<evidence type="ECO:0008006" key="3">
    <source>
        <dbReference type="Google" id="ProtNLM"/>
    </source>
</evidence>
<protein>
    <recommendedName>
        <fullName evidence="3">PEP-utilising enzyme mobile domain-containing protein</fullName>
    </recommendedName>
</protein>
<name>A0ABU0Z8W7_9ACTN</name>
<dbReference type="SUPFAM" id="SSF52009">
    <property type="entry name" value="Phosphohistidine domain"/>
    <property type="match status" value="1"/>
</dbReference>
<sequence length="54" mass="5815">MTAAVATKILGSTKPASREYGLPAVVGVARATRPIRDGQRIRWYGTDGFVELLP</sequence>
<organism evidence="1 2">
    <name type="scientific">Phytohabitans maris</name>
    <dbReference type="NCBI Taxonomy" id="3071409"/>
    <lineage>
        <taxon>Bacteria</taxon>
        <taxon>Bacillati</taxon>
        <taxon>Actinomycetota</taxon>
        <taxon>Actinomycetes</taxon>
        <taxon>Micromonosporales</taxon>
        <taxon>Micromonosporaceae</taxon>
    </lineage>
</organism>
<comment type="caution">
    <text evidence="1">The sequence shown here is derived from an EMBL/GenBank/DDBJ whole genome shotgun (WGS) entry which is preliminary data.</text>
</comment>
<proteinExistence type="predicted"/>
<dbReference type="RefSeq" id="WP_308710747.1">
    <property type="nucleotide sequence ID" value="NZ_JAVHUY010000002.1"/>
</dbReference>
<dbReference type="Proteomes" id="UP001230908">
    <property type="component" value="Unassembled WGS sequence"/>
</dbReference>
<evidence type="ECO:0000313" key="2">
    <source>
        <dbReference type="Proteomes" id="UP001230908"/>
    </source>
</evidence>